<evidence type="ECO:0000313" key="10">
    <source>
        <dbReference type="Proteomes" id="UP000594454"/>
    </source>
</evidence>
<reference evidence="9 10" key="1">
    <citation type="submission" date="2020-11" db="EMBL/GenBank/DDBJ databases">
        <authorList>
            <person name="Wallbank WR R."/>
            <person name="Pardo Diaz C."/>
            <person name="Kozak K."/>
            <person name="Martin S."/>
            <person name="Jiggins C."/>
            <person name="Moest M."/>
            <person name="Warren A I."/>
            <person name="Generalovic N T."/>
            <person name="Byers J.R.P. K."/>
            <person name="Montejo-Kovacevich G."/>
            <person name="Yen C E."/>
        </authorList>
    </citation>
    <scope>NUCLEOTIDE SEQUENCE [LARGE SCALE GENOMIC DNA]</scope>
</reference>
<dbReference type="Gene3D" id="3.30.420.10">
    <property type="entry name" value="Ribonuclease H-like superfamily/Ribonuclease H"/>
    <property type="match status" value="1"/>
</dbReference>
<feature type="domain" description="Exonuclease" evidence="8">
    <location>
        <begin position="13"/>
        <end position="226"/>
    </location>
</feature>
<dbReference type="InterPro" id="IPR013520">
    <property type="entry name" value="Ribonucl_H"/>
</dbReference>
<dbReference type="GO" id="GO:0003676">
    <property type="term" value="F:nucleic acid binding"/>
    <property type="evidence" value="ECO:0007669"/>
    <property type="project" value="InterPro"/>
</dbReference>
<evidence type="ECO:0000256" key="2">
    <source>
        <dbReference type="ARBA" id="ARBA00022722"/>
    </source>
</evidence>
<keyword evidence="4" id="KW-0378">Hydrolase</keyword>
<dbReference type="InterPro" id="IPR012337">
    <property type="entry name" value="RNaseH-like_sf"/>
</dbReference>
<dbReference type="GO" id="GO:0008296">
    <property type="term" value="F:3'-5'-DNA exonuclease activity"/>
    <property type="evidence" value="ECO:0007669"/>
    <property type="project" value="TreeGrafter"/>
</dbReference>
<dbReference type="GO" id="GO:0046872">
    <property type="term" value="F:metal ion binding"/>
    <property type="evidence" value="ECO:0007669"/>
    <property type="project" value="UniProtKB-KW"/>
</dbReference>
<accession>A0A7R8ULY9</accession>
<dbReference type="OrthoDB" id="10250935at2759"/>
<evidence type="ECO:0000256" key="3">
    <source>
        <dbReference type="ARBA" id="ARBA00022723"/>
    </source>
</evidence>
<dbReference type="PANTHER" id="PTHR13058:SF19">
    <property type="entry name" value="LD40940P"/>
    <property type="match status" value="1"/>
</dbReference>
<sequence length="244" mass="27271">MMSGASAVNHAETFVFLDIETTGFRDPKITELAMLVMPREDFMPQRNGTSRRALNKWTSLFNPDKPIEAKASEITGLTNDMLGKYNKFDKNAATSIMSYLSHYPKPICLIAHNGRRFDFPIIRKSFENVGVDIPDYIVCSDSLAILKELENGCTGPIDRDQGLESSLLLGPCAAGGTIAKQQRKSFKLSEVHKRLFNCEPVVAHFAEEDVEILHKVATFYGDEFIKIAEKLAFTFSQVRGNISN</sequence>
<comment type="similarity">
    <text evidence="7">Belongs to the exonuclease superfamily. TREX family.</text>
</comment>
<dbReference type="Proteomes" id="UP000594454">
    <property type="component" value="Chromosome 2"/>
</dbReference>
<evidence type="ECO:0000256" key="6">
    <source>
        <dbReference type="ARBA" id="ARBA00022842"/>
    </source>
</evidence>
<protein>
    <recommendedName>
        <fullName evidence="8">Exonuclease domain-containing protein</fullName>
    </recommendedName>
</protein>
<keyword evidence="3" id="KW-0479">Metal-binding</keyword>
<keyword evidence="6" id="KW-0460">Magnesium</keyword>
<evidence type="ECO:0000256" key="1">
    <source>
        <dbReference type="ARBA" id="ARBA00001946"/>
    </source>
</evidence>
<dbReference type="AlphaFoldDB" id="A0A7R8ULY9"/>
<evidence type="ECO:0000256" key="7">
    <source>
        <dbReference type="ARBA" id="ARBA00025769"/>
    </source>
</evidence>
<proteinExistence type="inferred from homology"/>
<dbReference type="SMART" id="SM00479">
    <property type="entry name" value="EXOIII"/>
    <property type="match status" value="1"/>
</dbReference>
<name>A0A7R8ULY9_HERIL</name>
<keyword evidence="5" id="KW-0269">Exonuclease</keyword>
<comment type="cofactor">
    <cofactor evidence="1">
        <name>Mg(2+)</name>
        <dbReference type="ChEBI" id="CHEBI:18420"/>
    </cofactor>
</comment>
<dbReference type="InterPro" id="IPR036397">
    <property type="entry name" value="RNaseH_sf"/>
</dbReference>
<evidence type="ECO:0000259" key="8">
    <source>
        <dbReference type="SMART" id="SM00479"/>
    </source>
</evidence>
<gene>
    <name evidence="9" type="ORF">HERILL_LOCUS6248</name>
</gene>
<dbReference type="InParanoid" id="A0A7R8ULY9"/>
<dbReference type="SUPFAM" id="SSF53098">
    <property type="entry name" value="Ribonuclease H-like"/>
    <property type="match status" value="1"/>
</dbReference>
<dbReference type="PANTHER" id="PTHR13058">
    <property type="entry name" value="THREE PRIME REPAIR EXONUCLEASE 1, 2"/>
    <property type="match status" value="1"/>
</dbReference>
<keyword evidence="10" id="KW-1185">Reference proteome</keyword>
<organism evidence="9 10">
    <name type="scientific">Hermetia illucens</name>
    <name type="common">Black soldier fly</name>
    <dbReference type="NCBI Taxonomy" id="343691"/>
    <lineage>
        <taxon>Eukaryota</taxon>
        <taxon>Metazoa</taxon>
        <taxon>Ecdysozoa</taxon>
        <taxon>Arthropoda</taxon>
        <taxon>Hexapoda</taxon>
        <taxon>Insecta</taxon>
        <taxon>Pterygota</taxon>
        <taxon>Neoptera</taxon>
        <taxon>Endopterygota</taxon>
        <taxon>Diptera</taxon>
        <taxon>Brachycera</taxon>
        <taxon>Stratiomyomorpha</taxon>
        <taxon>Stratiomyidae</taxon>
        <taxon>Hermetiinae</taxon>
        <taxon>Hermetia</taxon>
    </lineage>
</organism>
<evidence type="ECO:0000256" key="4">
    <source>
        <dbReference type="ARBA" id="ARBA00022801"/>
    </source>
</evidence>
<evidence type="ECO:0000256" key="5">
    <source>
        <dbReference type="ARBA" id="ARBA00022839"/>
    </source>
</evidence>
<dbReference type="InterPro" id="IPR040393">
    <property type="entry name" value="TREX1/2"/>
</dbReference>
<dbReference type="OMA" id="WAHVEPM"/>
<dbReference type="Pfam" id="PF00929">
    <property type="entry name" value="RNase_T"/>
    <property type="match status" value="1"/>
</dbReference>
<keyword evidence="2" id="KW-0540">Nuclease</keyword>
<dbReference type="GO" id="GO:0006308">
    <property type="term" value="P:DNA catabolic process"/>
    <property type="evidence" value="ECO:0007669"/>
    <property type="project" value="TreeGrafter"/>
</dbReference>
<dbReference type="GO" id="GO:0005737">
    <property type="term" value="C:cytoplasm"/>
    <property type="evidence" value="ECO:0007669"/>
    <property type="project" value="TreeGrafter"/>
</dbReference>
<dbReference type="EMBL" id="LR899010">
    <property type="protein sequence ID" value="CAD7083276.1"/>
    <property type="molecule type" value="Genomic_DNA"/>
</dbReference>
<evidence type="ECO:0000313" key="9">
    <source>
        <dbReference type="EMBL" id="CAD7083276.1"/>
    </source>
</evidence>